<dbReference type="Gene3D" id="1.10.10.10">
    <property type="entry name" value="Winged helix-like DNA-binding domain superfamily/Winged helix DNA-binding domain"/>
    <property type="match status" value="1"/>
</dbReference>
<keyword evidence="3" id="KW-1185">Reference proteome</keyword>
<dbReference type="PANTHER" id="PTHR33221:SF4">
    <property type="entry name" value="HTH-TYPE TRANSCRIPTIONAL REPRESSOR NSRR"/>
    <property type="match status" value="1"/>
</dbReference>
<dbReference type="SUPFAM" id="SSF46785">
    <property type="entry name" value="Winged helix' DNA-binding domain"/>
    <property type="match status" value="1"/>
</dbReference>
<dbReference type="GO" id="GO:0003677">
    <property type="term" value="F:DNA binding"/>
    <property type="evidence" value="ECO:0007669"/>
    <property type="project" value="UniProtKB-KW"/>
</dbReference>
<dbReference type="InterPro" id="IPR000944">
    <property type="entry name" value="Tscrpt_reg_Rrf2"/>
</dbReference>
<dbReference type="GO" id="GO:0003700">
    <property type="term" value="F:DNA-binding transcription factor activity"/>
    <property type="evidence" value="ECO:0007669"/>
    <property type="project" value="TreeGrafter"/>
</dbReference>
<dbReference type="EMBL" id="PIQH01000012">
    <property type="protein sequence ID" value="RUO76905.1"/>
    <property type="molecule type" value="Genomic_DNA"/>
</dbReference>
<dbReference type="Proteomes" id="UP000287996">
    <property type="component" value="Unassembled WGS sequence"/>
</dbReference>
<dbReference type="PANTHER" id="PTHR33221">
    <property type="entry name" value="WINGED HELIX-TURN-HELIX TRANSCRIPTIONAL REGULATOR, RRF2 FAMILY"/>
    <property type="match status" value="1"/>
</dbReference>
<evidence type="ECO:0000313" key="2">
    <source>
        <dbReference type="EMBL" id="RUO76905.1"/>
    </source>
</evidence>
<dbReference type="NCBIfam" id="TIGR00738">
    <property type="entry name" value="rrf2_super"/>
    <property type="match status" value="1"/>
</dbReference>
<reference evidence="2 3" key="1">
    <citation type="journal article" date="2011" name="Front. Microbiol.">
        <title>Genomic signatures of strain selection and enhancement in Bacillus atrophaeus var. globigii, a historical biowarfare simulant.</title>
        <authorList>
            <person name="Gibbons H.S."/>
            <person name="Broomall S.M."/>
            <person name="McNew L.A."/>
            <person name="Daligault H."/>
            <person name="Chapman C."/>
            <person name="Bruce D."/>
            <person name="Karavis M."/>
            <person name="Krepps M."/>
            <person name="McGregor P.A."/>
            <person name="Hong C."/>
            <person name="Park K.H."/>
            <person name="Akmal A."/>
            <person name="Feldman A."/>
            <person name="Lin J.S."/>
            <person name="Chang W.E."/>
            <person name="Higgs B.W."/>
            <person name="Demirev P."/>
            <person name="Lindquist J."/>
            <person name="Liem A."/>
            <person name="Fochler E."/>
            <person name="Read T.D."/>
            <person name="Tapia R."/>
            <person name="Johnson S."/>
            <person name="Bishop-Lilly K.A."/>
            <person name="Detter C."/>
            <person name="Han C."/>
            <person name="Sozhamannan S."/>
            <person name="Rosenzweig C.N."/>
            <person name="Skowronski E.W."/>
        </authorList>
    </citation>
    <scope>NUCLEOTIDE SEQUENCE [LARGE SCALE GENOMIC DNA]</scope>
    <source>
        <strain evidence="2 3">CC-PW-9</strain>
    </source>
</reference>
<gene>
    <name evidence="2" type="ORF">CWI84_11145</name>
</gene>
<dbReference type="InterPro" id="IPR036388">
    <property type="entry name" value="WH-like_DNA-bd_sf"/>
</dbReference>
<evidence type="ECO:0000313" key="3">
    <source>
        <dbReference type="Proteomes" id="UP000287996"/>
    </source>
</evidence>
<dbReference type="AlphaFoldDB" id="A0A432ZG00"/>
<dbReference type="OrthoDB" id="9795923at2"/>
<evidence type="ECO:0000256" key="1">
    <source>
        <dbReference type="ARBA" id="ARBA00023125"/>
    </source>
</evidence>
<dbReference type="InterPro" id="IPR036390">
    <property type="entry name" value="WH_DNA-bd_sf"/>
</dbReference>
<keyword evidence="1" id="KW-0238">DNA-binding</keyword>
<organism evidence="2 3">
    <name type="scientific">Idiomarina tyrosinivorans</name>
    <dbReference type="NCBI Taxonomy" id="1445662"/>
    <lineage>
        <taxon>Bacteria</taxon>
        <taxon>Pseudomonadati</taxon>
        <taxon>Pseudomonadota</taxon>
        <taxon>Gammaproteobacteria</taxon>
        <taxon>Alteromonadales</taxon>
        <taxon>Idiomarinaceae</taxon>
        <taxon>Idiomarina</taxon>
    </lineage>
</organism>
<accession>A0A432ZG00</accession>
<dbReference type="PROSITE" id="PS51197">
    <property type="entry name" value="HTH_RRF2_2"/>
    <property type="match status" value="1"/>
</dbReference>
<sequence>MQIKKFTDFGLRMLMLLAAQPEGASTTIKDMGRLLNLSPNHLNKVVHDMAKQGWIVTKRGRSGGFSLACKPKELRVDQLIRSMEADEPWVNCHNPECQLYPGCHLHQLIAEGKALFYQHLAKFTLADLVKDKSVLASLGKDTILLDSLH</sequence>
<name>A0A432ZG00_9GAMM</name>
<comment type="caution">
    <text evidence="2">The sequence shown here is derived from an EMBL/GenBank/DDBJ whole genome shotgun (WGS) entry which is preliminary data.</text>
</comment>
<proteinExistence type="predicted"/>
<protein>
    <submittedName>
        <fullName evidence="2">Transcriptional regulator</fullName>
    </submittedName>
</protein>
<dbReference type="RefSeq" id="WP_126842666.1">
    <property type="nucleotide sequence ID" value="NZ_PIQH01000012.1"/>
</dbReference>
<dbReference type="GO" id="GO:0005829">
    <property type="term" value="C:cytosol"/>
    <property type="evidence" value="ECO:0007669"/>
    <property type="project" value="TreeGrafter"/>
</dbReference>
<dbReference type="Pfam" id="PF02082">
    <property type="entry name" value="Rrf2"/>
    <property type="match status" value="1"/>
</dbReference>